<dbReference type="Gene3D" id="3.30.200.20">
    <property type="entry name" value="Phosphorylase Kinase, domain 1"/>
    <property type="match status" value="1"/>
</dbReference>
<dbReference type="GO" id="GO:0016301">
    <property type="term" value="F:kinase activity"/>
    <property type="evidence" value="ECO:0007669"/>
    <property type="project" value="UniProtKB-KW"/>
</dbReference>
<evidence type="ECO:0000256" key="9">
    <source>
        <dbReference type="SAM" id="MobiDB-lite"/>
    </source>
</evidence>
<evidence type="ECO:0000313" key="12">
    <source>
        <dbReference type="Proteomes" id="UP000715441"/>
    </source>
</evidence>
<dbReference type="InterPro" id="IPR000719">
    <property type="entry name" value="Prot_kinase_dom"/>
</dbReference>
<dbReference type="SUPFAM" id="SSF48452">
    <property type="entry name" value="TPR-like"/>
    <property type="match status" value="1"/>
</dbReference>
<sequence length="734" mass="79206">MSTCPRSGCGGEIDEDGFCDTCGLESPNAVTGATAASRGTARSGSTSMSWSTPTSASSASSARSGRGSTRTSSRSALGRGVIEVPPVPKRDPREAVLADPRVPEDKRFCSACGAKVGRGRDGKPGRVEGFCPQCGHGFSFAPKLSPGELVHEQYEVLGCIAHGGLGWIYLAADHAVADRWVVLKGLLDSGDADAMAAAVAEKRFLAQVEHPGIVWIYNFVEHRGTGYIVMEYVGGTSLKDMIRQRREQGDPKACLPLAQAIAYTLEILPALGYLHSNGLVYCDFKPDNAIQVEDQLKLIDLGAVRHLTDTTSAIYGTPGYQAPEIGKELPSPVSDIYTVGRSLAVMTFPFDFHATYRDSLPTPDEVPLLAEHESFYRVLRRATHRDPAQRFGSAEEMRDQLEGVLREVAATEDGQARPGTSSEFTPERRTFGVRGAPAPADLVPCLPVPRVDLSDAGAAFLAGLTETDHPRLVEELSNATVRGAEIQYRLARAHVEAGDVAAARKVLNGIKTQPGEWRVEWYRGLAALAENKPHPARQAFETVYDLLPGELAPKLAIAFCAEAAGDPGDADRYYRIVWRTDRSFISAAFGLARVLLARGERAEAVDVLESVPDASTHYVTAQLEAIRARTARTRAGGLSEKDLVLAGERLSGLELDDARRARAARDLLESAFAWVCDGPGATDGGTVLGCGLTEPDMRRGLETSYLKLAKQAATRKERIALVDHANRVRPRTWF</sequence>
<evidence type="ECO:0000256" key="8">
    <source>
        <dbReference type="ARBA" id="ARBA00048679"/>
    </source>
</evidence>
<keyword evidence="12" id="KW-1185">Reference proteome</keyword>
<evidence type="ECO:0000256" key="3">
    <source>
        <dbReference type="ARBA" id="ARBA00022679"/>
    </source>
</evidence>
<gene>
    <name evidence="11" type="ORF">HFP15_07585</name>
</gene>
<accession>A0ABX1J378</accession>
<evidence type="ECO:0000256" key="2">
    <source>
        <dbReference type="ARBA" id="ARBA00022527"/>
    </source>
</evidence>
<comment type="caution">
    <text evidence="11">The sequence shown here is derived from an EMBL/GenBank/DDBJ whole genome shotgun (WGS) entry which is preliminary data.</text>
</comment>
<evidence type="ECO:0000259" key="10">
    <source>
        <dbReference type="PROSITE" id="PS50011"/>
    </source>
</evidence>
<dbReference type="PANTHER" id="PTHR24363">
    <property type="entry name" value="SERINE/THREONINE PROTEIN KINASE"/>
    <property type="match status" value="1"/>
</dbReference>
<dbReference type="InterPro" id="IPR011990">
    <property type="entry name" value="TPR-like_helical_dom_sf"/>
</dbReference>
<feature type="domain" description="Protein kinase" evidence="10">
    <location>
        <begin position="154"/>
        <end position="405"/>
    </location>
</feature>
<keyword evidence="4" id="KW-0547">Nucleotide-binding</keyword>
<evidence type="ECO:0000313" key="11">
    <source>
        <dbReference type="EMBL" id="NKQ52741.1"/>
    </source>
</evidence>
<dbReference type="PANTHER" id="PTHR24363:SF0">
    <property type="entry name" value="SERINE_THREONINE KINASE LIKE DOMAIN CONTAINING 1"/>
    <property type="match status" value="1"/>
</dbReference>
<dbReference type="EMBL" id="JAAXLS010000003">
    <property type="protein sequence ID" value="NKQ52741.1"/>
    <property type="molecule type" value="Genomic_DNA"/>
</dbReference>
<comment type="catalytic activity">
    <reaction evidence="7">
        <text>L-threonyl-[protein] + ATP = O-phospho-L-threonyl-[protein] + ADP + H(+)</text>
        <dbReference type="Rhea" id="RHEA:46608"/>
        <dbReference type="Rhea" id="RHEA-COMP:11060"/>
        <dbReference type="Rhea" id="RHEA-COMP:11605"/>
        <dbReference type="ChEBI" id="CHEBI:15378"/>
        <dbReference type="ChEBI" id="CHEBI:30013"/>
        <dbReference type="ChEBI" id="CHEBI:30616"/>
        <dbReference type="ChEBI" id="CHEBI:61977"/>
        <dbReference type="ChEBI" id="CHEBI:456216"/>
        <dbReference type="EC" id="2.7.11.1"/>
    </reaction>
</comment>
<name>A0ABX1J378_9PSEU</name>
<feature type="compositionally biased region" description="Low complexity" evidence="9">
    <location>
        <begin position="31"/>
        <end position="80"/>
    </location>
</feature>
<dbReference type="InterPro" id="IPR011009">
    <property type="entry name" value="Kinase-like_dom_sf"/>
</dbReference>
<dbReference type="Proteomes" id="UP000715441">
    <property type="component" value="Unassembled WGS sequence"/>
</dbReference>
<dbReference type="EC" id="2.7.11.1" evidence="1"/>
<keyword evidence="2" id="KW-0723">Serine/threonine-protein kinase</keyword>
<dbReference type="SUPFAM" id="SSF56112">
    <property type="entry name" value="Protein kinase-like (PK-like)"/>
    <property type="match status" value="1"/>
</dbReference>
<dbReference type="Pfam" id="PF16918">
    <property type="entry name" value="PknG_TPR"/>
    <property type="match status" value="1"/>
</dbReference>
<organism evidence="11 12">
    <name type="scientific">Amycolatopsis acididurans</name>
    <dbReference type="NCBI Taxonomy" id="2724524"/>
    <lineage>
        <taxon>Bacteria</taxon>
        <taxon>Bacillati</taxon>
        <taxon>Actinomycetota</taxon>
        <taxon>Actinomycetes</taxon>
        <taxon>Pseudonocardiales</taxon>
        <taxon>Pseudonocardiaceae</taxon>
        <taxon>Amycolatopsis</taxon>
    </lineage>
</organism>
<keyword evidence="3" id="KW-0808">Transferase</keyword>
<evidence type="ECO:0000256" key="1">
    <source>
        <dbReference type="ARBA" id="ARBA00012513"/>
    </source>
</evidence>
<reference evidence="11 12" key="1">
    <citation type="submission" date="2020-04" db="EMBL/GenBank/DDBJ databases">
        <title>Novel species.</title>
        <authorList>
            <person name="Teo W.F.A."/>
            <person name="Lipun K."/>
            <person name="Srisuk N."/>
            <person name="Duangmal K."/>
        </authorList>
    </citation>
    <scope>NUCLEOTIDE SEQUENCE [LARGE SCALE GENOMIC DNA]</scope>
    <source>
        <strain evidence="11 12">K13G38</strain>
    </source>
</reference>
<dbReference type="InterPro" id="IPR031634">
    <property type="entry name" value="PknG_rubred"/>
</dbReference>
<comment type="catalytic activity">
    <reaction evidence="8">
        <text>L-seryl-[protein] + ATP = O-phospho-L-seryl-[protein] + ADP + H(+)</text>
        <dbReference type="Rhea" id="RHEA:17989"/>
        <dbReference type="Rhea" id="RHEA-COMP:9863"/>
        <dbReference type="Rhea" id="RHEA-COMP:11604"/>
        <dbReference type="ChEBI" id="CHEBI:15378"/>
        <dbReference type="ChEBI" id="CHEBI:29999"/>
        <dbReference type="ChEBI" id="CHEBI:30616"/>
        <dbReference type="ChEBI" id="CHEBI:83421"/>
        <dbReference type="ChEBI" id="CHEBI:456216"/>
        <dbReference type="EC" id="2.7.11.1"/>
    </reaction>
</comment>
<dbReference type="Pfam" id="PF16919">
    <property type="entry name" value="PknG_rubred"/>
    <property type="match status" value="1"/>
</dbReference>
<feature type="region of interest" description="Disordered" evidence="9">
    <location>
        <begin position="31"/>
        <end position="95"/>
    </location>
</feature>
<proteinExistence type="predicted"/>
<evidence type="ECO:0000256" key="4">
    <source>
        <dbReference type="ARBA" id="ARBA00022741"/>
    </source>
</evidence>
<dbReference type="InterPro" id="IPR031636">
    <property type="entry name" value="PknG_TPR"/>
</dbReference>
<protein>
    <recommendedName>
        <fullName evidence="1">non-specific serine/threonine protein kinase</fullName>
        <ecNumber evidence="1">2.7.11.1</ecNumber>
    </recommendedName>
</protein>
<evidence type="ECO:0000256" key="5">
    <source>
        <dbReference type="ARBA" id="ARBA00022777"/>
    </source>
</evidence>
<dbReference type="Gene3D" id="1.25.40.10">
    <property type="entry name" value="Tetratricopeptide repeat domain"/>
    <property type="match status" value="1"/>
</dbReference>
<dbReference type="CDD" id="cd14014">
    <property type="entry name" value="STKc_PknB_like"/>
    <property type="match status" value="1"/>
</dbReference>
<keyword evidence="5 11" id="KW-0418">Kinase</keyword>
<evidence type="ECO:0000256" key="7">
    <source>
        <dbReference type="ARBA" id="ARBA00047899"/>
    </source>
</evidence>
<dbReference type="Gene3D" id="1.10.510.10">
    <property type="entry name" value="Transferase(Phosphotransferase) domain 1"/>
    <property type="match status" value="1"/>
</dbReference>
<dbReference type="RefSeq" id="WP_168512910.1">
    <property type="nucleotide sequence ID" value="NZ_JAAXLS010000003.1"/>
</dbReference>
<keyword evidence="6" id="KW-0067">ATP-binding</keyword>
<dbReference type="PROSITE" id="PS50011">
    <property type="entry name" value="PROTEIN_KINASE_DOM"/>
    <property type="match status" value="1"/>
</dbReference>
<dbReference type="Pfam" id="PF00069">
    <property type="entry name" value="Pkinase"/>
    <property type="match status" value="1"/>
</dbReference>
<evidence type="ECO:0000256" key="6">
    <source>
        <dbReference type="ARBA" id="ARBA00022840"/>
    </source>
</evidence>